<evidence type="ECO:0000256" key="1">
    <source>
        <dbReference type="SAM" id="MobiDB-lite"/>
    </source>
</evidence>
<dbReference type="EMBL" id="JAJOMB010000048">
    <property type="protein sequence ID" value="MCD5317193.1"/>
    <property type="molecule type" value="Genomic_DNA"/>
</dbReference>
<comment type="caution">
    <text evidence="2">The sequence shown here is derived from an EMBL/GenBank/DDBJ whole genome shotgun (WGS) entry which is preliminary data.</text>
</comment>
<dbReference type="AlphaFoldDB" id="A0A9X1NQ99"/>
<keyword evidence="3" id="KW-1185">Reference proteome</keyword>
<evidence type="ECO:0000313" key="3">
    <source>
        <dbReference type="Proteomes" id="UP001138997"/>
    </source>
</evidence>
<organism evidence="2 3">
    <name type="scientific">Kineosporia babensis</name>
    <dbReference type="NCBI Taxonomy" id="499548"/>
    <lineage>
        <taxon>Bacteria</taxon>
        <taxon>Bacillati</taxon>
        <taxon>Actinomycetota</taxon>
        <taxon>Actinomycetes</taxon>
        <taxon>Kineosporiales</taxon>
        <taxon>Kineosporiaceae</taxon>
        <taxon>Kineosporia</taxon>
    </lineage>
</organism>
<dbReference type="RefSeq" id="WP_231450043.1">
    <property type="nucleotide sequence ID" value="NZ_JAJOMB010000048.1"/>
</dbReference>
<reference evidence="2" key="1">
    <citation type="submission" date="2021-11" db="EMBL/GenBank/DDBJ databases">
        <title>Streptomyces corallinus and Kineosporia corallina sp. nov., two new coral-derived marine actinobacteria.</title>
        <authorList>
            <person name="Buangrab K."/>
            <person name="Sutthacheep M."/>
            <person name="Yeemin T."/>
            <person name="Harunari E."/>
            <person name="Igarashi Y."/>
            <person name="Sripreechasak P."/>
            <person name="Kanchanasin P."/>
            <person name="Tanasupawat S."/>
            <person name="Phongsopitanun W."/>
        </authorList>
    </citation>
    <scope>NUCLEOTIDE SEQUENCE</scope>
    <source>
        <strain evidence="2">JCM 31032</strain>
    </source>
</reference>
<protein>
    <submittedName>
        <fullName evidence="2">Uncharacterized protein</fullName>
    </submittedName>
</protein>
<evidence type="ECO:0000313" key="2">
    <source>
        <dbReference type="EMBL" id="MCD5317193.1"/>
    </source>
</evidence>
<name>A0A9X1NQ99_9ACTN</name>
<accession>A0A9X1NQ99</accession>
<feature type="region of interest" description="Disordered" evidence="1">
    <location>
        <begin position="1"/>
        <end position="56"/>
    </location>
</feature>
<gene>
    <name evidence="2" type="ORF">LR394_40515</name>
</gene>
<feature type="compositionally biased region" description="Basic and acidic residues" evidence="1">
    <location>
        <begin position="1"/>
        <end position="17"/>
    </location>
</feature>
<sequence length="56" mass="6043">MSASLENREVGVERTDLDDLVEETSSWSSAEEDDISQDSQWDAAGHSVQGMTGGAR</sequence>
<proteinExistence type="predicted"/>
<dbReference type="Proteomes" id="UP001138997">
    <property type="component" value="Unassembled WGS sequence"/>
</dbReference>